<dbReference type="PANTHER" id="PTHR30055">
    <property type="entry name" value="HTH-TYPE TRANSCRIPTIONAL REGULATOR RUTR"/>
    <property type="match status" value="1"/>
</dbReference>
<dbReference type="EMBL" id="DMNG01000156">
    <property type="protein sequence ID" value="HAN24749.1"/>
    <property type="molecule type" value="Genomic_DNA"/>
</dbReference>
<feature type="DNA-binding region" description="H-T-H motif" evidence="2">
    <location>
        <begin position="35"/>
        <end position="54"/>
    </location>
</feature>
<dbReference type="EMBL" id="JYIY01000078">
    <property type="protein sequence ID" value="KJL35538.1"/>
    <property type="molecule type" value="Genomic_DNA"/>
</dbReference>
<evidence type="ECO:0000313" key="5">
    <source>
        <dbReference type="EMBL" id="KJL35538.1"/>
    </source>
</evidence>
<evidence type="ECO:0000259" key="3">
    <source>
        <dbReference type="PROSITE" id="PS50977"/>
    </source>
</evidence>
<protein>
    <submittedName>
        <fullName evidence="5">HTH-type transcriptional repressor KstR2</fullName>
    </submittedName>
    <submittedName>
        <fullName evidence="4">TetR/AcrR family transcriptional regulator</fullName>
    </submittedName>
</protein>
<dbReference type="PROSITE" id="PS50977">
    <property type="entry name" value="HTH_TETR_2"/>
    <property type="match status" value="1"/>
</dbReference>
<proteinExistence type="predicted"/>
<dbReference type="GO" id="GO:0000976">
    <property type="term" value="F:transcription cis-regulatory region binding"/>
    <property type="evidence" value="ECO:0007669"/>
    <property type="project" value="TreeGrafter"/>
</dbReference>
<evidence type="ECO:0000256" key="2">
    <source>
        <dbReference type="PROSITE-ProRule" id="PRU00335"/>
    </source>
</evidence>
<keyword evidence="6" id="KW-1185">Reference proteome</keyword>
<dbReference type="PATRIC" id="fig|400772.4.peg.2309"/>
<reference evidence="4 7" key="2">
    <citation type="journal article" date="2018" name="Nat. Biotechnol.">
        <title>A standardized bacterial taxonomy based on genome phylogeny substantially revises the tree of life.</title>
        <authorList>
            <person name="Parks D.H."/>
            <person name="Chuvochina M."/>
            <person name="Waite D.W."/>
            <person name="Rinke C."/>
            <person name="Skarshewski A."/>
            <person name="Chaumeil P.A."/>
            <person name="Hugenholtz P."/>
        </authorList>
    </citation>
    <scope>NUCLEOTIDE SEQUENCE [LARGE SCALE GENOMIC DNA]</scope>
    <source>
        <strain evidence="4">UBA9152</strain>
    </source>
</reference>
<dbReference type="InterPro" id="IPR009057">
    <property type="entry name" value="Homeodomain-like_sf"/>
</dbReference>
<dbReference type="InterPro" id="IPR050109">
    <property type="entry name" value="HTH-type_TetR-like_transc_reg"/>
</dbReference>
<dbReference type="Pfam" id="PF00440">
    <property type="entry name" value="TetR_N"/>
    <property type="match status" value="1"/>
</dbReference>
<dbReference type="AlphaFoldDB" id="A0A0F0LQV9"/>
<dbReference type="Proteomes" id="UP000033451">
    <property type="component" value="Unassembled WGS sequence"/>
</dbReference>
<dbReference type="PRINTS" id="PR00455">
    <property type="entry name" value="HTHTETR"/>
</dbReference>
<evidence type="ECO:0000313" key="4">
    <source>
        <dbReference type="EMBL" id="HAN24749.1"/>
    </source>
</evidence>
<dbReference type="GO" id="GO:0003700">
    <property type="term" value="F:DNA-binding transcription factor activity"/>
    <property type="evidence" value="ECO:0007669"/>
    <property type="project" value="TreeGrafter"/>
</dbReference>
<dbReference type="Gene3D" id="1.10.357.10">
    <property type="entry name" value="Tetracycline Repressor, domain 2"/>
    <property type="match status" value="1"/>
</dbReference>
<evidence type="ECO:0000256" key="1">
    <source>
        <dbReference type="ARBA" id="ARBA00023125"/>
    </source>
</evidence>
<evidence type="ECO:0000313" key="7">
    <source>
        <dbReference type="Proteomes" id="UP000257479"/>
    </source>
</evidence>
<evidence type="ECO:0000313" key="6">
    <source>
        <dbReference type="Proteomes" id="UP000033451"/>
    </source>
</evidence>
<dbReference type="PANTHER" id="PTHR30055:SF226">
    <property type="entry name" value="HTH-TYPE TRANSCRIPTIONAL REGULATOR PKSA"/>
    <property type="match status" value="1"/>
</dbReference>
<dbReference type="OrthoDB" id="5242390at2"/>
<keyword evidence="1 2" id="KW-0238">DNA-binding</keyword>
<organism evidence="5 6">
    <name type="scientific">Microbacterium ginsengisoli</name>
    <dbReference type="NCBI Taxonomy" id="400772"/>
    <lineage>
        <taxon>Bacteria</taxon>
        <taxon>Bacillati</taxon>
        <taxon>Actinomycetota</taxon>
        <taxon>Actinomycetes</taxon>
        <taxon>Micrococcales</taxon>
        <taxon>Microbacteriaceae</taxon>
        <taxon>Microbacterium</taxon>
    </lineage>
</organism>
<reference evidence="5 6" key="1">
    <citation type="submission" date="2015-02" db="EMBL/GenBank/DDBJ databases">
        <title>Draft genome sequences of ten Microbacterium spp. with emphasis on heavy metal contaminated environments.</title>
        <authorList>
            <person name="Corretto E."/>
        </authorList>
    </citation>
    <scope>NUCLEOTIDE SEQUENCE [LARGE SCALE GENOMIC DNA]</scope>
    <source>
        <strain evidence="5 6">DSM 18659</strain>
    </source>
</reference>
<dbReference type="InterPro" id="IPR001647">
    <property type="entry name" value="HTH_TetR"/>
</dbReference>
<sequence>MYVPRLKEETRLARRREIAEAALRCFARQGFAATSMADIIAESGLSAGSIYSHYDSKAALVHEAAKEILDDRFRQVVAAIDLDGTATISPGRLFLAVVETMFVASAGPVLLRVWAEMPVDPELAAVGVKNVGFMRARVSELLVPWVGARAGAELTADDPLVGRTADLVIAAVQGLLVRAAFDEPETLAALRQTLARALDTAEV</sequence>
<feature type="domain" description="HTH tetR-type" evidence="3">
    <location>
        <begin position="12"/>
        <end position="72"/>
    </location>
</feature>
<accession>A0A0F0LQV9</accession>
<dbReference type="SUPFAM" id="SSF46689">
    <property type="entry name" value="Homeodomain-like"/>
    <property type="match status" value="1"/>
</dbReference>
<dbReference type="Proteomes" id="UP000257479">
    <property type="component" value="Unassembled WGS sequence"/>
</dbReference>
<name>A0A0F0LQV9_9MICO</name>
<gene>
    <name evidence="5" type="primary">kstR2_2</name>
    <name evidence="4" type="ORF">DCP95_09285</name>
    <name evidence="5" type="ORF">RR49_02296</name>
</gene>
<comment type="caution">
    <text evidence="5">The sequence shown here is derived from an EMBL/GenBank/DDBJ whole genome shotgun (WGS) entry which is preliminary data.</text>
</comment>